<organism evidence="4 5">
    <name type="scientific">Apodospora peruviana</name>
    <dbReference type="NCBI Taxonomy" id="516989"/>
    <lineage>
        <taxon>Eukaryota</taxon>
        <taxon>Fungi</taxon>
        <taxon>Dikarya</taxon>
        <taxon>Ascomycota</taxon>
        <taxon>Pezizomycotina</taxon>
        <taxon>Sordariomycetes</taxon>
        <taxon>Sordariomycetidae</taxon>
        <taxon>Sordariales</taxon>
        <taxon>Lasiosphaeriaceae</taxon>
        <taxon>Apodospora</taxon>
    </lineage>
</organism>
<feature type="region of interest" description="Disordered" evidence="1">
    <location>
        <begin position="151"/>
        <end position="201"/>
    </location>
</feature>
<dbReference type="Proteomes" id="UP001283341">
    <property type="component" value="Unassembled WGS sequence"/>
</dbReference>
<keyword evidence="2" id="KW-1133">Transmembrane helix</keyword>
<keyword evidence="5" id="KW-1185">Reference proteome</keyword>
<evidence type="ECO:0000313" key="5">
    <source>
        <dbReference type="Proteomes" id="UP001283341"/>
    </source>
</evidence>
<feature type="region of interest" description="Disordered" evidence="1">
    <location>
        <begin position="650"/>
        <end position="672"/>
    </location>
</feature>
<feature type="compositionally biased region" description="Acidic residues" evidence="1">
    <location>
        <begin position="233"/>
        <end position="245"/>
    </location>
</feature>
<protein>
    <recommendedName>
        <fullName evidence="3">FHA domain-containing protein</fullName>
    </recommendedName>
</protein>
<evidence type="ECO:0000256" key="2">
    <source>
        <dbReference type="SAM" id="Phobius"/>
    </source>
</evidence>
<dbReference type="Gene3D" id="2.60.200.20">
    <property type="match status" value="1"/>
</dbReference>
<gene>
    <name evidence="4" type="ORF">B0H66DRAFT_157714</name>
</gene>
<keyword evidence="2" id="KW-0812">Transmembrane</keyword>
<sequence length="776" mass="84103">MVPEPGHVSTARRDLCRSRREVMVKDLGSLHGTFFNDETARMNKNDVRKLKNGDKLKFGTFIYRGVDSFPPTTVDVDIVFNETCKDDKTEHQNGQSTTTFQVPDDVDYSSEDCYSVGDITERPRAGLARKIAGSTPPDVIDLTQHTHNAKPEIIDLSSPPTSPMPVIDDPNEDNEVFGVQAEESSSRPGSRGIGSPDLGSLIQSPVAFMDEEYPTSDVSGDESSIRYNYSTSGEDDEMSMSDDVDSDAHSDSKSGSGEEDEGEEDEGGIYKSSHRSVSDDEESQLGIFCEEEQLRNLECNLEQLRRDAIGFALDYANELTDEEAAEEEADEDMDYEDDYSSENEALDNGFPDEDFGSAFWDEAAEASSCLSQTCATGANSIPLSEDHVTSVQLAQAAKSAVVAEASVPDANEASANIPKSTAPVTIEGLLNDDKTSTNTASAPSLKFPVPETFDFAVLPEPYAREPSPSDAALPKKSVQGLGETRKSSAEILGEISGKPEFFAAREENKILVGSSKTAIPRPLSSVHDLCNGAGPAGPFTFNTASKAPRVFSKQNPVERLNEMPTIPDVVLHSTTQPTLNPWRPDQYDSMVNAMYANFPNQAAEQTPVEAPEQSARRTHVGISDIVDDCQVTPIQVKEVKTAGEVLDSRPLAEARGKSKPKRKVEEISSSTVEEDQWAQSANTTQVVSNERIVEEPVTKQQSVQAVPSQLLEAPKTELLTVQAAPVGTIACFDMTPERPAKRLRHIAERVGYAALGGVTAGAMIFGTLVYTAPTFV</sequence>
<accession>A0AAE0IJM8</accession>
<dbReference type="InterPro" id="IPR008984">
    <property type="entry name" value="SMAD_FHA_dom_sf"/>
</dbReference>
<dbReference type="Pfam" id="PF00498">
    <property type="entry name" value="FHA"/>
    <property type="match status" value="1"/>
</dbReference>
<keyword evidence="2" id="KW-0472">Membrane</keyword>
<feature type="transmembrane region" description="Helical" evidence="2">
    <location>
        <begin position="750"/>
        <end position="772"/>
    </location>
</feature>
<feature type="compositionally biased region" description="Acidic residues" evidence="1">
    <location>
        <begin position="257"/>
        <end position="267"/>
    </location>
</feature>
<evidence type="ECO:0000259" key="3">
    <source>
        <dbReference type="Pfam" id="PF00498"/>
    </source>
</evidence>
<feature type="compositionally biased region" description="Low complexity" evidence="1">
    <location>
        <begin position="186"/>
        <end position="196"/>
    </location>
</feature>
<feature type="region of interest" description="Disordered" evidence="1">
    <location>
        <begin position="213"/>
        <end position="283"/>
    </location>
</feature>
<proteinExistence type="predicted"/>
<evidence type="ECO:0000256" key="1">
    <source>
        <dbReference type="SAM" id="MobiDB-lite"/>
    </source>
</evidence>
<reference evidence="4" key="2">
    <citation type="submission" date="2023-06" db="EMBL/GenBank/DDBJ databases">
        <authorList>
            <consortium name="Lawrence Berkeley National Laboratory"/>
            <person name="Haridas S."/>
            <person name="Hensen N."/>
            <person name="Bonometti L."/>
            <person name="Westerberg I."/>
            <person name="Brannstrom I.O."/>
            <person name="Guillou S."/>
            <person name="Cros-Aarteil S."/>
            <person name="Calhoun S."/>
            <person name="Kuo A."/>
            <person name="Mondo S."/>
            <person name="Pangilinan J."/>
            <person name="Riley R."/>
            <person name="Labutti K."/>
            <person name="Andreopoulos B."/>
            <person name="Lipzen A."/>
            <person name="Chen C."/>
            <person name="Yanf M."/>
            <person name="Daum C."/>
            <person name="Ng V."/>
            <person name="Clum A."/>
            <person name="Steindorff A."/>
            <person name="Ohm R."/>
            <person name="Martin F."/>
            <person name="Silar P."/>
            <person name="Natvig D."/>
            <person name="Lalanne C."/>
            <person name="Gautier V."/>
            <person name="Ament-Velasquez S.L."/>
            <person name="Kruys A."/>
            <person name="Hutchinson M.I."/>
            <person name="Powell A.J."/>
            <person name="Barry K."/>
            <person name="Miller A.N."/>
            <person name="Grigoriev I.V."/>
            <person name="Debuchy R."/>
            <person name="Gladieux P."/>
            <person name="Thoren M.H."/>
            <person name="Johannesson H."/>
        </authorList>
    </citation>
    <scope>NUCLEOTIDE SEQUENCE</scope>
    <source>
        <strain evidence="4">CBS 118394</strain>
    </source>
</reference>
<dbReference type="AlphaFoldDB" id="A0AAE0IJM8"/>
<dbReference type="SUPFAM" id="SSF49879">
    <property type="entry name" value="SMAD/FHA domain"/>
    <property type="match status" value="1"/>
</dbReference>
<comment type="caution">
    <text evidence="4">The sequence shown here is derived from an EMBL/GenBank/DDBJ whole genome shotgun (WGS) entry which is preliminary data.</text>
</comment>
<dbReference type="InterPro" id="IPR000253">
    <property type="entry name" value="FHA_dom"/>
</dbReference>
<evidence type="ECO:0000313" key="4">
    <source>
        <dbReference type="EMBL" id="KAK3326368.1"/>
    </source>
</evidence>
<feature type="compositionally biased region" description="Polar residues" evidence="1">
    <location>
        <begin position="216"/>
        <end position="229"/>
    </location>
</feature>
<feature type="domain" description="FHA" evidence="3">
    <location>
        <begin position="20"/>
        <end position="59"/>
    </location>
</feature>
<reference evidence="4" key="1">
    <citation type="journal article" date="2023" name="Mol. Phylogenet. Evol.">
        <title>Genome-scale phylogeny and comparative genomics of the fungal order Sordariales.</title>
        <authorList>
            <person name="Hensen N."/>
            <person name="Bonometti L."/>
            <person name="Westerberg I."/>
            <person name="Brannstrom I.O."/>
            <person name="Guillou S."/>
            <person name="Cros-Aarteil S."/>
            <person name="Calhoun S."/>
            <person name="Haridas S."/>
            <person name="Kuo A."/>
            <person name="Mondo S."/>
            <person name="Pangilinan J."/>
            <person name="Riley R."/>
            <person name="LaButti K."/>
            <person name="Andreopoulos B."/>
            <person name="Lipzen A."/>
            <person name="Chen C."/>
            <person name="Yan M."/>
            <person name="Daum C."/>
            <person name="Ng V."/>
            <person name="Clum A."/>
            <person name="Steindorff A."/>
            <person name="Ohm R.A."/>
            <person name="Martin F."/>
            <person name="Silar P."/>
            <person name="Natvig D.O."/>
            <person name="Lalanne C."/>
            <person name="Gautier V."/>
            <person name="Ament-Velasquez S.L."/>
            <person name="Kruys A."/>
            <person name="Hutchinson M.I."/>
            <person name="Powell A.J."/>
            <person name="Barry K."/>
            <person name="Miller A.N."/>
            <person name="Grigoriev I.V."/>
            <person name="Debuchy R."/>
            <person name="Gladieux P."/>
            <person name="Hiltunen Thoren M."/>
            <person name="Johannesson H."/>
        </authorList>
    </citation>
    <scope>NUCLEOTIDE SEQUENCE</scope>
    <source>
        <strain evidence="4">CBS 118394</strain>
    </source>
</reference>
<feature type="region of interest" description="Disordered" evidence="1">
    <location>
        <begin position="322"/>
        <end position="343"/>
    </location>
</feature>
<dbReference type="EMBL" id="JAUEDM010000002">
    <property type="protein sequence ID" value="KAK3326368.1"/>
    <property type="molecule type" value="Genomic_DNA"/>
</dbReference>
<name>A0AAE0IJM8_9PEZI</name>